<dbReference type="Pfam" id="PF00665">
    <property type="entry name" value="rve"/>
    <property type="match status" value="1"/>
</dbReference>
<dbReference type="InterPro" id="IPR001584">
    <property type="entry name" value="Integrase_cat-core"/>
</dbReference>
<comment type="caution">
    <text evidence="3">The sequence shown here is derived from an EMBL/GenBank/DDBJ whole genome shotgun (WGS) entry which is preliminary data.</text>
</comment>
<dbReference type="InterPro" id="IPR025948">
    <property type="entry name" value="HTH-like_dom"/>
</dbReference>
<comment type="function">
    <text evidence="1">Involved in the transposition of the insertion sequence.</text>
</comment>
<dbReference type="PROSITE" id="PS50994">
    <property type="entry name" value="INTEGRASE"/>
    <property type="match status" value="1"/>
</dbReference>
<dbReference type="InterPro" id="IPR050900">
    <property type="entry name" value="Transposase_IS3/IS150/IS904"/>
</dbReference>
<dbReference type="SUPFAM" id="SSF53098">
    <property type="entry name" value="Ribonuclease H-like"/>
    <property type="match status" value="1"/>
</dbReference>
<gene>
    <name evidence="3" type="ORF">G0Y35_14115</name>
</gene>
<dbReference type="PANTHER" id="PTHR46889">
    <property type="entry name" value="TRANSPOSASE INSF FOR INSERTION SEQUENCE IS3B-RELATED"/>
    <property type="match status" value="1"/>
</dbReference>
<name>A0A6G4JKY9_STAAU</name>
<dbReference type="EMBL" id="JAAJEE010000119">
    <property type="protein sequence ID" value="NGB37149.1"/>
    <property type="molecule type" value="Genomic_DNA"/>
</dbReference>
<dbReference type="Pfam" id="PF13276">
    <property type="entry name" value="HTH_21"/>
    <property type="match status" value="1"/>
</dbReference>
<evidence type="ECO:0000259" key="2">
    <source>
        <dbReference type="PROSITE" id="PS50994"/>
    </source>
</evidence>
<accession>A0A6G4JKY9</accession>
<evidence type="ECO:0000256" key="1">
    <source>
        <dbReference type="ARBA" id="ARBA00002286"/>
    </source>
</evidence>
<evidence type="ECO:0000313" key="3">
    <source>
        <dbReference type="EMBL" id="NGB37149.1"/>
    </source>
</evidence>
<dbReference type="GO" id="GO:0015074">
    <property type="term" value="P:DNA integration"/>
    <property type="evidence" value="ECO:0007669"/>
    <property type="project" value="InterPro"/>
</dbReference>
<feature type="non-terminal residue" evidence="3">
    <location>
        <position position="1"/>
    </location>
</feature>
<feature type="domain" description="Integrase catalytic" evidence="2">
    <location>
        <begin position="63"/>
        <end position="152"/>
    </location>
</feature>
<dbReference type="InterPro" id="IPR012337">
    <property type="entry name" value="RNaseH-like_sf"/>
</dbReference>
<reference evidence="3" key="1">
    <citation type="submission" date="2020-02" db="EMBL/GenBank/DDBJ databases">
        <title>Novel Insights Into The Classification of Staphylococcal Beta-Lactamases In Relation To The Cefazolin Inoculum Effect.</title>
        <authorList>
            <person name="Carvajal L.P."/>
            <person name="Rincon S."/>
            <person name="Echeverri A."/>
            <person name="Porras J."/>
            <person name="Rios R."/>
            <person name="Ordonez K."/>
            <person name="Seas C."/>
            <person name="Gomez-Villegas S."/>
            <person name="Diaz L."/>
            <person name="Arias C.A."/>
            <person name="Reyes J."/>
        </authorList>
    </citation>
    <scope>NUCLEOTIDE SEQUENCE</scope>
    <source>
        <strain evidence="3">UG250</strain>
    </source>
</reference>
<dbReference type="AlphaFoldDB" id="A0A6G4JKY9"/>
<dbReference type="GO" id="GO:0003676">
    <property type="term" value="F:nucleic acid binding"/>
    <property type="evidence" value="ECO:0007669"/>
    <property type="project" value="InterPro"/>
</dbReference>
<dbReference type="Gene3D" id="3.30.420.10">
    <property type="entry name" value="Ribonuclease H-like superfamily/Ribonuclease H"/>
    <property type="match status" value="1"/>
</dbReference>
<protein>
    <submittedName>
        <fullName evidence="3">DDE-type integrase/transposase/recombinase</fullName>
    </submittedName>
</protein>
<organism evidence="3">
    <name type="scientific">Staphylococcus aureus</name>
    <dbReference type="NCBI Taxonomy" id="1280"/>
    <lineage>
        <taxon>Bacteria</taxon>
        <taxon>Bacillati</taxon>
        <taxon>Bacillota</taxon>
        <taxon>Bacilli</taxon>
        <taxon>Bacillales</taxon>
        <taxon>Staphylococcaceae</taxon>
        <taxon>Staphylococcus</taxon>
    </lineage>
</organism>
<feature type="non-terminal residue" evidence="3">
    <location>
        <position position="152"/>
    </location>
</feature>
<proteinExistence type="predicted"/>
<sequence>GIYGYRRIYIYIRLKLGKQVNRKRIYRLMKELNLKAVIRQKRKPYRRSTPQITSENKLNRQFDIDTPNKVWLTDVTEFKIKEGSKIYLSAIYDLGVKRIVSYELGPSNNNQLVFKTFNQAIEKVENTKGILFHSDRGFQYTSKTFKHMLDEC</sequence>
<dbReference type="InterPro" id="IPR036397">
    <property type="entry name" value="RNaseH_sf"/>
</dbReference>
<dbReference type="PANTHER" id="PTHR46889:SF4">
    <property type="entry name" value="TRANSPOSASE INSO FOR INSERTION SEQUENCE ELEMENT IS911B-RELATED"/>
    <property type="match status" value="1"/>
</dbReference>